<reference evidence="8" key="2">
    <citation type="submission" date="2020-08" db="EMBL/GenBank/DDBJ databases">
        <authorList>
            <person name="Kikuchi T."/>
        </authorList>
    </citation>
    <scope>NUCLEOTIDE SEQUENCE</scope>
    <source>
        <strain evidence="7">Ka4C1</strain>
    </source>
</reference>
<reference evidence="11" key="1">
    <citation type="submission" date="2016-11" db="UniProtKB">
        <authorList>
            <consortium name="WormBaseParasite"/>
        </authorList>
    </citation>
    <scope>IDENTIFICATION</scope>
</reference>
<dbReference type="SMART" id="SM00482">
    <property type="entry name" value="POLAc"/>
    <property type="match status" value="1"/>
</dbReference>
<dbReference type="Pfam" id="PF18136">
    <property type="entry name" value="DNApol_Exo"/>
    <property type="match status" value="1"/>
</dbReference>
<dbReference type="AlphaFoldDB" id="A0A1I7SVR1"/>
<dbReference type="PROSITE" id="PS00447">
    <property type="entry name" value="DNA_POLYMERASE_A"/>
    <property type="match status" value="1"/>
</dbReference>
<dbReference type="Proteomes" id="UP000582659">
    <property type="component" value="Unassembled WGS sequence"/>
</dbReference>
<keyword evidence="3" id="KW-0548">Nucleotidyltransferase</keyword>
<dbReference type="Gene3D" id="3.30.420.390">
    <property type="match status" value="2"/>
</dbReference>
<dbReference type="GO" id="GO:0008408">
    <property type="term" value="F:3'-5' exonuclease activity"/>
    <property type="evidence" value="ECO:0007669"/>
    <property type="project" value="TreeGrafter"/>
</dbReference>
<evidence type="ECO:0000313" key="7">
    <source>
        <dbReference type="EMBL" id="CAD5215857.1"/>
    </source>
</evidence>
<dbReference type="EMBL" id="CAJFCV020000002">
    <property type="protein sequence ID" value="CAG9098120.1"/>
    <property type="molecule type" value="Genomic_DNA"/>
</dbReference>
<dbReference type="GO" id="GO:0005760">
    <property type="term" value="C:gamma DNA polymerase complex"/>
    <property type="evidence" value="ECO:0007669"/>
    <property type="project" value="InterPro"/>
</dbReference>
<dbReference type="InterPro" id="IPR041336">
    <property type="entry name" value="DNApol_Exo"/>
</dbReference>
<evidence type="ECO:0000313" key="8">
    <source>
        <dbReference type="EMBL" id="CAG9098120.1"/>
    </source>
</evidence>
<dbReference type="OrthoDB" id="5588663at2759"/>
<dbReference type="SUPFAM" id="SSF56672">
    <property type="entry name" value="DNA/RNA polymerases"/>
    <property type="match status" value="1"/>
</dbReference>
<dbReference type="WBParaSite" id="BXY_1713900.1">
    <property type="protein sequence ID" value="BXY_1713900.1"/>
    <property type="gene ID" value="BXY_1713900"/>
</dbReference>
<dbReference type="PRINTS" id="PR00867">
    <property type="entry name" value="DNAPOLG"/>
</dbReference>
<dbReference type="Pfam" id="PF00476">
    <property type="entry name" value="DNA_pol_A"/>
    <property type="match status" value="1"/>
</dbReference>
<feature type="domain" description="DNA-directed DNA polymerase family A palm" evidence="6">
    <location>
        <begin position="646"/>
        <end position="963"/>
    </location>
</feature>
<dbReference type="GO" id="GO:0003677">
    <property type="term" value="F:DNA binding"/>
    <property type="evidence" value="ECO:0007669"/>
    <property type="project" value="InterPro"/>
</dbReference>
<protein>
    <recommendedName>
        <fullName evidence="1">DNA-directed DNA polymerase</fullName>
        <ecNumber evidence="1">2.7.7.7</ecNumber>
    </recommendedName>
    <alternativeName>
        <fullName evidence="5">Mitochondrial DNA polymerase catalytic subunit</fullName>
    </alternativeName>
</protein>
<dbReference type="Gene3D" id="1.10.150.20">
    <property type="entry name" value="5' to 3' exonuclease, C-terminal subdomain"/>
    <property type="match status" value="2"/>
</dbReference>
<keyword evidence="2" id="KW-0808">Transferase</keyword>
<evidence type="ECO:0000256" key="5">
    <source>
        <dbReference type="ARBA" id="ARBA00031966"/>
    </source>
</evidence>
<accession>A0A1I7SVR1</accession>
<evidence type="ECO:0000313" key="10">
    <source>
        <dbReference type="Proteomes" id="UP000659654"/>
    </source>
</evidence>
<evidence type="ECO:0000256" key="3">
    <source>
        <dbReference type="ARBA" id="ARBA00022695"/>
    </source>
</evidence>
<dbReference type="InterPro" id="IPR019760">
    <property type="entry name" value="DNA-dir_DNA_pol_A_CS"/>
</dbReference>
<proteinExistence type="predicted"/>
<dbReference type="Proteomes" id="UP000659654">
    <property type="component" value="Unassembled WGS sequence"/>
</dbReference>
<evidence type="ECO:0000256" key="2">
    <source>
        <dbReference type="ARBA" id="ARBA00022679"/>
    </source>
</evidence>
<sequence length="1044" mass="119361">MVKCDSEHEMLRRALSLSSRRYAPMVPHQTPTSFKPSDLISQSIKIVPNPVNRYLFGPLNTAGPPGLDPIFSKLQLPPLNGTVLEHFKHIGQELFGPFETLLEKAANLKIPKKPKTWEYKIGWTKYLEDGRTVAVDAPDADLLFFDVEVCVKEGHLPTLAVAVSETHWYSWCSGRLVEDTPVPERCSLQHLIPLEDGSPDPKLVIGHNVGYDRARVREQYPLKESNVKFWDTMSMNTIIQGMADHQRLLYEKKDVEDVLYQIPWLQYWKRRVCRNSLEDVYGKFYPEKSGSLDKTYQSVFVTEPIEVIRANFQILIDYCAGDVQACIDVYKKLYPMFKERFPSPITSLGMIIVADAYLPVTSNWRKFFEKCENDADKMNNTSVKAVVTSARALVEELENENKFEQDPWLWVSDWQCKYKTIARPAWYVNLFNKKSLVDSNVDELHSDHVKLKSSDVPRIFGLCYGPYPIFHKRDYGWGFLVPAAEEVPDVVEVPLQRRETVKFPARRIFDLIEKNKKKEFPDVMVPLRPDSSFAGFNFYRLPHPKGEGQNVGNPFNKEYINCFFKEGILRPTRFEAECREFIDAGSVTRFWGNYRERYNEQVTCWLDDDCNVGAIAPAIVPSGTITRRAVHKLWLTSANAKEGMLGSDLKSMVQCSPGWNLVGADVDSQEQWLAALFGDFLEGKQKAGSTAFSNMQLAGTKSTGTDLHTVVAESVGISRNNAKVLNYARLYGSGMNHAIDFLVQKGISREVAKETAMKLFDTTKGTSGRYRELQPHLIPYFEHFIQQICPKDFANTHLVLGKRYFLTIGNPTDRIQSTIFEDWLRHNMSAELEVQGIELDGRHFLNTVYVNYPTSYTLFKDGFESATFNFLEIQAQNPEPRTPILECRLTQALEPLPQSVMGHDDFQMKYKRTSINWVVQSSAVDFLHLLLVCMKWLCQEYDIRARFVISIHDEIRFLVHEEDKYRCALALSLCNLLVRGAIMEKLNIKELPASIAFFSQVDIDTVLRKEVDTVCILPDGTEVEAGEGLTIEQIIEKTNGSLKK</sequence>
<dbReference type="eggNOG" id="KOG3315">
    <property type="taxonomic scope" value="Eukaryota"/>
</dbReference>
<dbReference type="GO" id="GO:0003887">
    <property type="term" value="F:DNA-directed DNA polymerase activity"/>
    <property type="evidence" value="ECO:0007669"/>
    <property type="project" value="UniProtKB-KW"/>
</dbReference>
<dbReference type="PANTHER" id="PTHR10267">
    <property type="entry name" value="DNA POLYMERASE SUBUNIT GAMMA-1"/>
    <property type="match status" value="1"/>
</dbReference>
<dbReference type="Gene3D" id="3.30.70.370">
    <property type="match status" value="1"/>
</dbReference>
<keyword evidence="10" id="KW-1185">Reference proteome</keyword>
<dbReference type="SUPFAM" id="SSF53098">
    <property type="entry name" value="Ribonuclease H-like"/>
    <property type="match status" value="1"/>
</dbReference>
<dbReference type="EMBL" id="CAJFDI010000002">
    <property type="protein sequence ID" value="CAD5215857.1"/>
    <property type="molecule type" value="Genomic_DNA"/>
</dbReference>
<organism evidence="9 11">
    <name type="scientific">Bursaphelenchus xylophilus</name>
    <name type="common">Pinewood nematode worm</name>
    <name type="synonym">Aphelenchoides xylophilus</name>
    <dbReference type="NCBI Taxonomy" id="6326"/>
    <lineage>
        <taxon>Eukaryota</taxon>
        <taxon>Metazoa</taxon>
        <taxon>Ecdysozoa</taxon>
        <taxon>Nematoda</taxon>
        <taxon>Chromadorea</taxon>
        <taxon>Rhabditida</taxon>
        <taxon>Tylenchina</taxon>
        <taxon>Tylenchomorpha</taxon>
        <taxon>Aphelenchoidea</taxon>
        <taxon>Aphelenchoididae</taxon>
        <taxon>Bursaphelenchus</taxon>
    </lineage>
</organism>
<keyword evidence="4" id="KW-0239">DNA-directed DNA polymerase</keyword>
<evidence type="ECO:0000313" key="11">
    <source>
        <dbReference type="WBParaSite" id="BXY_1713900.1"/>
    </source>
</evidence>
<name>A0A1I7SVR1_BURXY</name>
<evidence type="ECO:0000259" key="6">
    <source>
        <dbReference type="SMART" id="SM00482"/>
    </source>
</evidence>
<dbReference type="eggNOG" id="KOG3657">
    <property type="taxonomic scope" value="Eukaryota"/>
</dbReference>
<dbReference type="InterPro" id="IPR001098">
    <property type="entry name" value="DNA-dir_DNA_pol_A_palm_dom"/>
</dbReference>
<evidence type="ECO:0000256" key="1">
    <source>
        <dbReference type="ARBA" id="ARBA00012417"/>
    </source>
</evidence>
<dbReference type="InterPro" id="IPR012337">
    <property type="entry name" value="RNaseH-like_sf"/>
</dbReference>
<dbReference type="PANTHER" id="PTHR10267:SF0">
    <property type="entry name" value="DNA POLYMERASE SUBUNIT GAMMA-1"/>
    <property type="match status" value="1"/>
</dbReference>
<dbReference type="EC" id="2.7.7.7" evidence="1"/>
<gene>
    <name evidence="7" type="ORF">BXYJ_LOCUS4239</name>
</gene>
<dbReference type="InterPro" id="IPR002297">
    <property type="entry name" value="DNA-dir_DNA_pol_A_mt"/>
</dbReference>
<dbReference type="GO" id="GO:0006264">
    <property type="term" value="P:mitochondrial DNA replication"/>
    <property type="evidence" value="ECO:0007669"/>
    <property type="project" value="TreeGrafter"/>
</dbReference>
<evidence type="ECO:0000256" key="4">
    <source>
        <dbReference type="ARBA" id="ARBA00022932"/>
    </source>
</evidence>
<evidence type="ECO:0000313" key="9">
    <source>
        <dbReference type="Proteomes" id="UP000095284"/>
    </source>
</evidence>
<dbReference type="Proteomes" id="UP000095284">
    <property type="component" value="Unplaced"/>
</dbReference>
<dbReference type="InterPro" id="IPR043502">
    <property type="entry name" value="DNA/RNA_pol_sf"/>
</dbReference>
<dbReference type="SMR" id="A0A1I7SVR1"/>